<dbReference type="PANTHER" id="PTHR30026:SF20">
    <property type="entry name" value="OUTER MEMBRANE PROTEIN TOLC"/>
    <property type="match status" value="1"/>
</dbReference>
<feature type="chain" id="PRO_5024812764" evidence="8">
    <location>
        <begin position="24"/>
        <end position="445"/>
    </location>
</feature>
<proteinExistence type="inferred from homology"/>
<evidence type="ECO:0000256" key="7">
    <source>
        <dbReference type="ARBA" id="ARBA00023237"/>
    </source>
</evidence>
<dbReference type="InterPro" id="IPR003423">
    <property type="entry name" value="OMP_efflux"/>
</dbReference>
<evidence type="ECO:0000256" key="5">
    <source>
        <dbReference type="ARBA" id="ARBA00022692"/>
    </source>
</evidence>
<dbReference type="GO" id="GO:1990281">
    <property type="term" value="C:efflux pump complex"/>
    <property type="evidence" value="ECO:0007669"/>
    <property type="project" value="TreeGrafter"/>
</dbReference>
<comment type="subcellular location">
    <subcellularLocation>
        <location evidence="1">Cell outer membrane</location>
    </subcellularLocation>
</comment>
<gene>
    <name evidence="9" type="ORF">BG60_08860</name>
</gene>
<dbReference type="PANTHER" id="PTHR30026">
    <property type="entry name" value="OUTER MEMBRANE PROTEIN TOLC"/>
    <property type="match status" value="1"/>
</dbReference>
<evidence type="ECO:0000256" key="2">
    <source>
        <dbReference type="ARBA" id="ARBA00007613"/>
    </source>
</evidence>
<dbReference type="Pfam" id="PF02321">
    <property type="entry name" value="OEP"/>
    <property type="match status" value="2"/>
</dbReference>
<dbReference type="EMBL" id="JFHD01000015">
    <property type="protein sequence ID" value="KDR29051.1"/>
    <property type="molecule type" value="Genomic_DNA"/>
</dbReference>
<organism evidence="9 10">
    <name type="scientific">Caballeronia zhejiangensis</name>
    <dbReference type="NCBI Taxonomy" id="871203"/>
    <lineage>
        <taxon>Bacteria</taxon>
        <taxon>Pseudomonadati</taxon>
        <taxon>Pseudomonadota</taxon>
        <taxon>Betaproteobacteria</taxon>
        <taxon>Burkholderiales</taxon>
        <taxon>Burkholderiaceae</taxon>
        <taxon>Caballeronia</taxon>
    </lineage>
</organism>
<evidence type="ECO:0000256" key="1">
    <source>
        <dbReference type="ARBA" id="ARBA00004442"/>
    </source>
</evidence>
<evidence type="ECO:0000313" key="9">
    <source>
        <dbReference type="EMBL" id="KDR29051.1"/>
    </source>
</evidence>
<sequence>MKKPGFSAVLVAVCMTLANQTCASDLLDMVNASLSQDADLAQARAAYEASKQAIPIARAALLPQISGGWGRAYNEIKTDGFPRQSYWQNGWTFQAAQPLFDWAKWTTYQQADLVVAQGAVQFAAAQQAAMLKAVRAYFDALAAEDELERTSEYLAAIDEQHRQTRRKRAAGEATVIDERDIDVALAQARIQNADARQDMEVKRRVLQQMSGKPFSPLAGLAAGTKLPRIEPEDPDVWAGQASSSGYDVQSKQLDLEIAKMDSKKARAAHYPVVSLTGTYTPAGAASGYARPTTTTTAMLQVMMPLFSGGEIQARLKQSLAQQDKAQDAIESASFTAEKDARENYAAYLKARVRSISLEQLLQTSKEALAATETGFKVGSRTQVDVLRALDSYFTVRRDLMRSRYEVIVSSLQLKANVASLTIDDISYANTLLCCAKTSDNGPSLR</sequence>
<dbReference type="GO" id="GO:0009279">
    <property type="term" value="C:cell outer membrane"/>
    <property type="evidence" value="ECO:0007669"/>
    <property type="project" value="UniProtKB-SubCell"/>
</dbReference>
<comment type="similarity">
    <text evidence="2">Belongs to the outer membrane factor (OMF) (TC 1.B.17) family.</text>
</comment>
<evidence type="ECO:0000256" key="8">
    <source>
        <dbReference type="SAM" id="SignalP"/>
    </source>
</evidence>
<comment type="caution">
    <text evidence="9">The sequence shown here is derived from an EMBL/GenBank/DDBJ whole genome shotgun (WGS) entry which is preliminary data.</text>
</comment>
<protein>
    <submittedName>
        <fullName evidence="9">Type I secretion protein TolC</fullName>
    </submittedName>
</protein>
<dbReference type="SUPFAM" id="SSF56954">
    <property type="entry name" value="Outer membrane efflux proteins (OEP)"/>
    <property type="match status" value="1"/>
</dbReference>
<keyword evidence="5" id="KW-0812">Transmembrane</keyword>
<keyword evidence="10" id="KW-1185">Reference proteome</keyword>
<keyword evidence="3" id="KW-0813">Transport</keyword>
<dbReference type="GO" id="GO:0015288">
    <property type="term" value="F:porin activity"/>
    <property type="evidence" value="ECO:0007669"/>
    <property type="project" value="TreeGrafter"/>
</dbReference>
<evidence type="ECO:0000256" key="3">
    <source>
        <dbReference type="ARBA" id="ARBA00022448"/>
    </source>
</evidence>
<keyword evidence="4" id="KW-1134">Transmembrane beta strand</keyword>
<dbReference type="InterPro" id="IPR010130">
    <property type="entry name" value="T1SS_OMP_TolC"/>
</dbReference>
<reference evidence="9 10" key="1">
    <citation type="submission" date="2014-03" db="EMBL/GenBank/DDBJ databases">
        <title>Draft Genome Sequences of Four Burkholderia Strains.</title>
        <authorList>
            <person name="Liu X.Y."/>
            <person name="Li C.X."/>
            <person name="Xu J.H."/>
        </authorList>
    </citation>
    <scope>NUCLEOTIDE SEQUENCE [LARGE SCALE GENOMIC DNA]</scope>
    <source>
        <strain evidence="9 10">OP-1</strain>
    </source>
</reference>
<keyword evidence="8" id="KW-0732">Signal</keyword>
<evidence type="ECO:0000256" key="6">
    <source>
        <dbReference type="ARBA" id="ARBA00023136"/>
    </source>
</evidence>
<keyword evidence="6" id="KW-0472">Membrane</keyword>
<evidence type="ECO:0000313" key="10">
    <source>
        <dbReference type="Proteomes" id="UP000027451"/>
    </source>
</evidence>
<dbReference type="Gene3D" id="1.20.1600.10">
    <property type="entry name" value="Outer membrane efflux proteins (OEP)"/>
    <property type="match status" value="1"/>
</dbReference>
<evidence type="ECO:0000256" key="4">
    <source>
        <dbReference type="ARBA" id="ARBA00022452"/>
    </source>
</evidence>
<keyword evidence="7" id="KW-0998">Cell outer membrane</keyword>
<dbReference type="InterPro" id="IPR051906">
    <property type="entry name" value="TolC-like"/>
</dbReference>
<dbReference type="NCBIfam" id="TIGR01844">
    <property type="entry name" value="type_I_sec_TolC"/>
    <property type="match status" value="1"/>
</dbReference>
<dbReference type="Proteomes" id="UP000027451">
    <property type="component" value="Unassembled WGS sequence"/>
</dbReference>
<dbReference type="GO" id="GO:0015562">
    <property type="term" value="F:efflux transmembrane transporter activity"/>
    <property type="evidence" value="ECO:0007669"/>
    <property type="project" value="InterPro"/>
</dbReference>
<feature type="signal peptide" evidence="8">
    <location>
        <begin position="1"/>
        <end position="23"/>
    </location>
</feature>
<dbReference type="AlphaFoldDB" id="A0A656QLC5"/>
<name>A0A656QLC5_9BURK</name>
<accession>A0A656QLC5</accession>